<sequence>MQIGQKDSGVKTAGKRCDCTKSRFDWQQCDKQLGESVKSY</sequence>
<dbReference type="EMBL" id="CADCTM010000170">
    <property type="protein sequence ID" value="CAA9235339.1"/>
    <property type="molecule type" value="Genomic_DNA"/>
</dbReference>
<accession>A0A6J4HWG6</accession>
<proteinExistence type="predicted"/>
<name>A0A6J4HWG6_9CYAN</name>
<protein>
    <submittedName>
        <fullName evidence="1">Uncharacterized protein</fullName>
    </submittedName>
</protein>
<gene>
    <name evidence="1" type="ORF">AVDCRST_MAG92-1210</name>
</gene>
<dbReference type="AlphaFoldDB" id="A0A6J4HWG6"/>
<organism evidence="1">
    <name type="scientific">uncultured Coleofasciculus sp</name>
    <dbReference type="NCBI Taxonomy" id="1267456"/>
    <lineage>
        <taxon>Bacteria</taxon>
        <taxon>Bacillati</taxon>
        <taxon>Cyanobacteriota</taxon>
        <taxon>Cyanophyceae</taxon>
        <taxon>Coleofasciculales</taxon>
        <taxon>Coleofasciculaceae</taxon>
        <taxon>Coleofasciculus</taxon>
        <taxon>environmental samples</taxon>
    </lineage>
</organism>
<evidence type="ECO:0000313" key="1">
    <source>
        <dbReference type="EMBL" id="CAA9235339.1"/>
    </source>
</evidence>
<reference evidence="1" key="1">
    <citation type="submission" date="2020-02" db="EMBL/GenBank/DDBJ databases">
        <authorList>
            <person name="Meier V. D."/>
        </authorList>
    </citation>
    <scope>NUCLEOTIDE SEQUENCE</scope>
    <source>
        <strain evidence="1">AVDCRST_MAG92</strain>
    </source>
</reference>